<dbReference type="GeneID" id="20192137"/>
<protein>
    <submittedName>
        <fullName evidence="1">Uncharacterized protein</fullName>
    </submittedName>
</protein>
<organism evidence="1 2">
    <name type="scientific">Phytophthora nicotianae (strain INRA-310)</name>
    <name type="common">Phytophthora parasitica</name>
    <dbReference type="NCBI Taxonomy" id="761204"/>
    <lineage>
        <taxon>Eukaryota</taxon>
        <taxon>Sar</taxon>
        <taxon>Stramenopiles</taxon>
        <taxon>Oomycota</taxon>
        <taxon>Peronosporomycetes</taxon>
        <taxon>Peronosporales</taxon>
        <taxon>Peronosporaceae</taxon>
        <taxon>Phytophthora</taxon>
    </lineage>
</organism>
<evidence type="ECO:0000313" key="2">
    <source>
        <dbReference type="Proteomes" id="UP000018817"/>
    </source>
</evidence>
<dbReference type="AlphaFoldDB" id="W2PXU4"/>
<accession>W2PXU4</accession>
<name>W2PXU4_PHYN3</name>
<dbReference type="VEuPathDB" id="FungiDB:PPTG_23538"/>
<reference evidence="1 2" key="2">
    <citation type="submission" date="2013-11" db="EMBL/GenBank/DDBJ databases">
        <title>The Genome Sequence of Phytophthora parasitica INRA-310.</title>
        <authorList>
            <consortium name="The Broad Institute Genomics Platform"/>
            <person name="Russ C."/>
            <person name="Tyler B."/>
            <person name="Panabieres F."/>
            <person name="Shan W."/>
            <person name="Tripathy S."/>
            <person name="Grunwald N."/>
            <person name="Machado M."/>
            <person name="Johnson C.S."/>
            <person name="Arredondo F."/>
            <person name="Hong C."/>
            <person name="Coffey M."/>
            <person name="Young S.K."/>
            <person name="Zeng Q."/>
            <person name="Gargeya S."/>
            <person name="Fitzgerald M."/>
            <person name="Abouelleil A."/>
            <person name="Alvarado L."/>
            <person name="Chapman S.B."/>
            <person name="Gainer-Dewar J."/>
            <person name="Goldberg J."/>
            <person name="Griggs A."/>
            <person name="Gujja S."/>
            <person name="Hansen M."/>
            <person name="Howarth C."/>
            <person name="Imamovic A."/>
            <person name="Ireland A."/>
            <person name="Larimer J."/>
            <person name="McCowan C."/>
            <person name="Murphy C."/>
            <person name="Pearson M."/>
            <person name="Poon T.W."/>
            <person name="Priest M."/>
            <person name="Roberts A."/>
            <person name="Saif S."/>
            <person name="Shea T."/>
            <person name="Sykes S."/>
            <person name="Wortman J."/>
            <person name="Nusbaum C."/>
            <person name="Birren B."/>
        </authorList>
    </citation>
    <scope>NUCLEOTIDE SEQUENCE [LARGE SCALE GENOMIC DNA]</scope>
    <source>
        <strain evidence="1 2">INRA-310</strain>
    </source>
</reference>
<proteinExistence type="predicted"/>
<dbReference type="EMBL" id="KI669601">
    <property type="protein sequence ID" value="ETN05099.1"/>
    <property type="molecule type" value="Genomic_DNA"/>
</dbReference>
<evidence type="ECO:0000313" key="1">
    <source>
        <dbReference type="EMBL" id="ETN05099.1"/>
    </source>
</evidence>
<reference evidence="2" key="1">
    <citation type="submission" date="2011-12" db="EMBL/GenBank/DDBJ databases">
        <authorList>
            <consortium name="The Broad Institute Genome Sequencing Platform"/>
            <person name="Russ C."/>
            <person name="Tyler B."/>
            <person name="Panabieres F."/>
            <person name="Shan W."/>
            <person name="Tripathy S."/>
            <person name="Grunwald N."/>
            <person name="Machado M."/>
            <person name="Young S.K."/>
            <person name="Zeng Q."/>
            <person name="Gargeya S."/>
            <person name="Fitzgerald M."/>
            <person name="Haas B."/>
            <person name="Abouelleil A."/>
            <person name="Alvarado L."/>
            <person name="Arachchi H.M."/>
            <person name="Berlin A."/>
            <person name="Chapman S.B."/>
            <person name="Gearin G."/>
            <person name="Goldberg J."/>
            <person name="Griggs A."/>
            <person name="Gujja S."/>
            <person name="Hansen M."/>
            <person name="Heiman D."/>
            <person name="Howarth C."/>
            <person name="Larimer J."/>
            <person name="Lui A."/>
            <person name="MacDonald P.J.P."/>
            <person name="McCowen C."/>
            <person name="Montmayeur A."/>
            <person name="Murphy C."/>
            <person name="Neiman D."/>
            <person name="Pearson M."/>
            <person name="Priest M."/>
            <person name="Roberts A."/>
            <person name="Saif S."/>
            <person name="Shea T."/>
            <person name="Sisk P."/>
            <person name="Stolte C."/>
            <person name="Sykes S."/>
            <person name="Wortman J."/>
            <person name="Nusbaum C."/>
            <person name="Birren B."/>
        </authorList>
    </citation>
    <scope>NUCLEOTIDE SEQUENCE [LARGE SCALE GENOMIC DNA]</scope>
    <source>
        <strain evidence="2">INRA-310</strain>
    </source>
</reference>
<dbReference type="RefSeq" id="XP_008909569.1">
    <property type="nucleotide sequence ID" value="XM_008911321.1"/>
</dbReference>
<dbReference type="Proteomes" id="UP000018817">
    <property type="component" value="Unassembled WGS sequence"/>
</dbReference>
<gene>
    <name evidence="1" type="ORF">PPTG_23538</name>
</gene>
<sequence>MARSIVNPSVDRTTGKLSEIRQKFNKETTHAHHHLRSAIINSAFSKQTFCTLSFYEKVHVIEESHHLPVSSLWSMFTLRIRCPAMKIYVTK</sequence>